<accession>A0A834G234</accession>
<keyword evidence="3" id="KW-0469">Meiosis</keyword>
<feature type="compositionally biased region" description="Low complexity" evidence="5">
    <location>
        <begin position="603"/>
        <end position="621"/>
    </location>
</feature>
<evidence type="ECO:0000256" key="5">
    <source>
        <dbReference type="SAM" id="MobiDB-lite"/>
    </source>
</evidence>
<feature type="region of interest" description="Disordered" evidence="5">
    <location>
        <begin position="301"/>
        <end position="353"/>
    </location>
</feature>
<dbReference type="Proteomes" id="UP000626092">
    <property type="component" value="Unassembled WGS sequence"/>
</dbReference>
<feature type="compositionally biased region" description="Low complexity" evidence="5">
    <location>
        <begin position="672"/>
        <end position="685"/>
    </location>
</feature>
<dbReference type="InterPro" id="IPR034458">
    <property type="entry name" value="EAR1-like_RRM3"/>
</dbReference>
<dbReference type="FunFam" id="3.30.70.330:FF:001402">
    <property type="entry name" value="Terminal EAR1-like 1"/>
    <property type="match status" value="1"/>
</dbReference>
<gene>
    <name evidence="7" type="ORF">RHSIM_Rhsim12G0038500</name>
</gene>
<dbReference type="Gene3D" id="3.30.70.330">
    <property type="match status" value="2"/>
</dbReference>
<feature type="compositionally biased region" description="Polar residues" evidence="5">
    <location>
        <begin position="303"/>
        <end position="312"/>
    </location>
</feature>
<sequence>MGDAGFIRFPTCLDPRAEEFRPFNQVTLFQPQPHQIYYPYPQQSIADLHLTPFSDFTNTTNVAPFYAPQAHVSLPPLPPPLPPPSPAPTRTLLLSSVPTDVSESDIRRDLEIFGDVRAVQMERVRDGIVTVHFYDVRSSQRAAAEIRGQHMRQQGRLRVYYDAVLARNSSGEFGGGGGEVWGPVPVAAPVGPGVVGGHAVWAQFKVPVGVGGVPDGVNQGTIVVFNLDEGVNTARLKEIFEAFGPVKELRETPMKRQQRFIEFYDVRHASRALAQMNGKEINGKQIVIEFSRPGGHIKKFANKSGQTGTLKTFHSPPRYSKPNPRPFPSPPPLSFPLKIHSGGGPNVPPRCYNSQTQLKSKKVGGCKGMSNGFIANESEGCFKSNSSNTKGGKKNSRKGEGNGSGGGKSNTERPMESRKFSSKMFLKGRQGGKGCLDPRFLINEEGVSEMDCRDSRTTVMIKNIPNKYSQKLLLNMLDNHCIHCNENIADGGPLSSYDFLYLPIDFINKCNVGYGFVNMTSPEATLRLYKAFHHQNWVVFNSKKICEVTYARLQGLEALKEHFRNSKFPGEADEYLPVVFSPPRDGSSQLTEPTPIVGRSSFNAVQSPSAAVSSSNSNSSSREPNDGNNDLQAVEGGEEVSGGIDNNDGCHSNDGFGGDIDVGGGGGGGGDSNSCSSTTSSSSNGGNSGHEPYDQ</sequence>
<evidence type="ECO:0000256" key="2">
    <source>
        <dbReference type="ARBA" id="ARBA00022884"/>
    </source>
</evidence>
<evidence type="ECO:0000256" key="4">
    <source>
        <dbReference type="PROSITE-ProRule" id="PRU00176"/>
    </source>
</evidence>
<feature type="region of interest" description="Disordered" evidence="5">
    <location>
        <begin position="377"/>
        <end position="418"/>
    </location>
</feature>
<dbReference type="SMART" id="SM00360">
    <property type="entry name" value="RRM"/>
    <property type="match status" value="2"/>
</dbReference>
<feature type="compositionally biased region" description="Gly residues" evidence="5">
    <location>
        <begin position="655"/>
        <end position="671"/>
    </location>
</feature>
<evidence type="ECO:0000256" key="1">
    <source>
        <dbReference type="ARBA" id="ARBA00022737"/>
    </source>
</evidence>
<dbReference type="Pfam" id="PF04059">
    <property type="entry name" value="RRM_2"/>
    <property type="match status" value="1"/>
</dbReference>
<evidence type="ECO:0000313" key="7">
    <source>
        <dbReference type="EMBL" id="KAF7123370.1"/>
    </source>
</evidence>
<keyword evidence="8" id="KW-1185">Reference proteome</keyword>
<dbReference type="OrthoDB" id="417481at2759"/>
<dbReference type="FunFam" id="3.30.70.330:FF:000101">
    <property type="entry name" value="Protein MEI2-like 1"/>
    <property type="match status" value="1"/>
</dbReference>
<evidence type="ECO:0000313" key="8">
    <source>
        <dbReference type="Proteomes" id="UP000626092"/>
    </source>
</evidence>
<comment type="caution">
    <text evidence="7">The sequence shown here is derived from an EMBL/GenBank/DDBJ whole genome shotgun (WGS) entry which is preliminary data.</text>
</comment>
<evidence type="ECO:0000256" key="3">
    <source>
        <dbReference type="ARBA" id="ARBA00023254"/>
    </source>
</evidence>
<dbReference type="PROSITE" id="PS50102">
    <property type="entry name" value="RRM"/>
    <property type="match status" value="2"/>
</dbReference>
<dbReference type="InterPro" id="IPR035979">
    <property type="entry name" value="RBD_domain_sf"/>
</dbReference>
<reference evidence="7" key="1">
    <citation type="submission" date="2019-11" db="EMBL/GenBank/DDBJ databases">
        <authorList>
            <person name="Liu Y."/>
            <person name="Hou J."/>
            <person name="Li T.-Q."/>
            <person name="Guan C.-H."/>
            <person name="Wu X."/>
            <person name="Wu H.-Z."/>
            <person name="Ling F."/>
            <person name="Zhang R."/>
            <person name="Shi X.-G."/>
            <person name="Ren J.-P."/>
            <person name="Chen E.-F."/>
            <person name="Sun J.-M."/>
        </authorList>
    </citation>
    <scope>NUCLEOTIDE SEQUENCE</scope>
    <source>
        <strain evidence="7">Adult_tree_wgs_1</strain>
        <tissue evidence="7">Leaves</tissue>
    </source>
</reference>
<feature type="domain" description="RRM" evidence="6">
    <location>
        <begin position="90"/>
        <end position="164"/>
    </location>
</feature>
<keyword evidence="2 4" id="KW-0694">RNA-binding</keyword>
<feature type="domain" description="RRM" evidence="6">
    <location>
        <begin position="220"/>
        <end position="293"/>
    </location>
</feature>
<feature type="compositionally biased region" description="Pro residues" evidence="5">
    <location>
        <begin position="323"/>
        <end position="334"/>
    </location>
</feature>
<dbReference type="PANTHER" id="PTHR23189">
    <property type="entry name" value="RNA RECOGNITION MOTIF-CONTAINING"/>
    <property type="match status" value="1"/>
</dbReference>
<dbReference type="InterPro" id="IPR000504">
    <property type="entry name" value="RRM_dom"/>
</dbReference>
<dbReference type="Pfam" id="PF00076">
    <property type="entry name" value="RRM_1"/>
    <property type="match status" value="1"/>
</dbReference>
<evidence type="ECO:0000259" key="6">
    <source>
        <dbReference type="PROSITE" id="PS50102"/>
    </source>
</evidence>
<feature type="region of interest" description="Disordered" evidence="5">
    <location>
        <begin position="579"/>
        <end position="695"/>
    </location>
</feature>
<name>A0A834G234_RHOSS</name>
<dbReference type="EMBL" id="WJXA01000012">
    <property type="protein sequence ID" value="KAF7123370.1"/>
    <property type="molecule type" value="Genomic_DNA"/>
</dbReference>
<dbReference type="GO" id="GO:0051321">
    <property type="term" value="P:meiotic cell cycle"/>
    <property type="evidence" value="ECO:0007669"/>
    <property type="project" value="UniProtKB-KW"/>
</dbReference>
<dbReference type="SUPFAM" id="SSF54928">
    <property type="entry name" value="RNA-binding domain, RBD"/>
    <property type="match status" value="2"/>
</dbReference>
<organism evidence="7 8">
    <name type="scientific">Rhododendron simsii</name>
    <name type="common">Sims's rhododendron</name>
    <dbReference type="NCBI Taxonomy" id="118357"/>
    <lineage>
        <taxon>Eukaryota</taxon>
        <taxon>Viridiplantae</taxon>
        <taxon>Streptophyta</taxon>
        <taxon>Embryophyta</taxon>
        <taxon>Tracheophyta</taxon>
        <taxon>Spermatophyta</taxon>
        <taxon>Magnoliopsida</taxon>
        <taxon>eudicotyledons</taxon>
        <taxon>Gunneridae</taxon>
        <taxon>Pentapetalae</taxon>
        <taxon>asterids</taxon>
        <taxon>Ericales</taxon>
        <taxon>Ericaceae</taxon>
        <taxon>Ericoideae</taxon>
        <taxon>Rhodoreae</taxon>
        <taxon>Rhododendron</taxon>
    </lineage>
</organism>
<dbReference type="GO" id="GO:0003723">
    <property type="term" value="F:RNA binding"/>
    <property type="evidence" value="ECO:0007669"/>
    <property type="project" value="UniProtKB-UniRule"/>
</dbReference>
<dbReference type="InterPro" id="IPR007201">
    <property type="entry name" value="Mei2-like_Rrm_C"/>
</dbReference>
<proteinExistence type="predicted"/>
<dbReference type="InterPro" id="IPR012677">
    <property type="entry name" value="Nucleotide-bd_a/b_plait_sf"/>
</dbReference>
<dbReference type="CDD" id="cd12530">
    <property type="entry name" value="RRM3_EAR1_like"/>
    <property type="match status" value="1"/>
</dbReference>
<keyword evidence="1" id="KW-0677">Repeat</keyword>
<protein>
    <recommendedName>
        <fullName evidence="6">RRM domain-containing protein</fullName>
    </recommendedName>
</protein>
<dbReference type="AlphaFoldDB" id="A0A834G234"/>